<dbReference type="EMBL" id="FNDN01000024">
    <property type="protein sequence ID" value="SDJ32805.1"/>
    <property type="molecule type" value="Genomic_DNA"/>
</dbReference>
<dbReference type="AlphaFoldDB" id="A0A1G8SVP6"/>
<dbReference type="InterPro" id="IPR029058">
    <property type="entry name" value="AB_hydrolase_fold"/>
</dbReference>
<dbReference type="Pfam" id="PF12697">
    <property type="entry name" value="Abhydrolase_6"/>
    <property type="match status" value="1"/>
</dbReference>
<proteinExistence type="predicted"/>
<dbReference type="InterPro" id="IPR000073">
    <property type="entry name" value="AB_hydrolase_1"/>
</dbReference>
<protein>
    <submittedName>
        <fullName evidence="2">Pimeloyl-ACP methyl ester carboxylesterase</fullName>
    </submittedName>
</protein>
<evidence type="ECO:0000259" key="1">
    <source>
        <dbReference type="Pfam" id="PF12697"/>
    </source>
</evidence>
<name>A0A1G8SVP6_9NOCA</name>
<reference evidence="2 3" key="1">
    <citation type="submission" date="2016-10" db="EMBL/GenBank/DDBJ databases">
        <authorList>
            <person name="de Groot N.N."/>
        </authorList>
    </citation>
    <scope>NUCLEOTIDE SEQUENCE [LARGE SCALE GENOMIC DNA]</scope>
    <source>
        <strain evidence="2 3">DSM 44892</strain>
    </source>
</reference>
<organism evidence="2 3">
    <name type="scientific">Rhodococcus triatomae</name>
    <dbReference type="NCBI Taxonomy" id="300028"/>
    <lineage>
        <taxon>Bacteria</taxon>
        <taxon>Bacillati</taxon>
        <taxon>Actinomycetota</taxon>
        <taxon>Actinomycetes</taxon>
        <taxon>Mycobacteriales</taxon>
        <taxon>Nocardiaceae</taxon>
        <taxon>Rhodococcus</taxon>
    </lineage>
</organism>
<keyword evidence="3" id="KW-1185">Reference proteome</keyword>
<dbReference type="SUPFAM" id="SSF53474">
    <property type="entry name" value="alpha/beta-Hydrolases"/>
    <property type="match status" value="1"/>
</dbReference>
<sequence>MIRHPSTVSDWDDDRRRARLRETRGGRGRFARIVTRATPALLPLVVLAAQYWKFDVQPERERLAHTHPQLHAVHDAVSPRDRDTAVVDLVGLGNLDATETARTLDSLAGLGQVWAVQYDNSGIDTAVIADLVRQRAEDEGVDTVVLSGHSMGGVIALEVARHLYTETDLVVSGVILDSTPIDLHAVRAESRDAGEEMLRWIGWIPGARESRSVRFAVETAARKDRFVTRDAGLPGIDVHEFFDVVDEVMREKIASDRAASNGLIESQFKTIVASGAAGDLSALAHDVDGKPRPGVVFLRPRQGIDDQVVDVDYSQRILYDRSGGPRGSLRVVRMAGTGHANPNQAPDAYNAAIAEKVVPFLRDRAGELPDTAVLAERAASQQEPGDVP</sequence>
<dbReference type="GO" id="GO:0003824">
    <property type="term" value="F:catalytic activity"/>
    <property type="evidence" value="ECO:0007669"/>
    <property type="project" value="UniProtKB-ARBA"/>
</dbReference>
<dbReference type="Proteomes" id="UP000183263">
    <property type="component" value="Unassembled WGS sequence"/>
</dbReference>
<evidence type="ECO:0000313" key="3">
    <source>
        <dbReference type="Proteomes" id="UP000183263"/>
    </source>
</evidence>
<dbReference type="Gene3D" id="3.40.50.1820">
    <property type="entry name" value="alpha/beta hydrolase"/>
    <property type="match status" value="1"/>
</dbReference>
<feature type="domain" description="AB hydrolase-1" evidence="1">
    <location>
        <begin position="85"/>
        <end position="352"/>
    </location>
</feature>
<gene>
    <name evidence="2" type="ORF">SAMN05444695_12413</name>
</gene>
<evidence type="ECO:0000313" key="2">
    <source>
        <dbReference type="EMBL" id="SDJ32805.1"/>
    </source>
</evidence>
<accession>A0A1G8SVP6</accession>